<keyword evidence="4 6" id="KW-1133">Transmembrane helix</keyword>
<feature type="transmembrane region" description="Helical" evidence="6">
    <location>
        <begin position="31"/>
        <end position="48"/>
    </location>
</feature>
<dbReference type="PANTHER" id="PTHR33931">
    <property type="entry name" value="HOLIN-LIKE PROTEIN CIDA-RELATED"/>
    <property type="match status" value="1"/>
</dbReference>
<feature type="transmembrane region" description="Helical" evidence="6">
    <location>
        <begin position="5"/>
        <end position="25"/>
    </location>
</feature>
<dbReference type="GO" id="GO:0016787">
    <property type="term" value="F:hydrolase activity"/>
    <property type="evidence" value="ECO:0007669"/>
    <property type="project" value="UniProtKB-KW"/>
</dbReference>
<gene>
    <name evidence="7" type="primary">lrgA</name>
    <name evidence="7" type="ORF">Aocu_03740</name>
</gene>
<evidence type="ECO:0000256" key="2">
    <source>
        <dbReference type="ARBA" id="ARBA00022475"/>
    </source>
</evidence>
<evidence type="ECO:0000256" key="4">
    <source>
        <dbReference type="ARBA" id="ARBA00022989"/>
    </source>
</evidence>
<dbReference type="InParanoid" id="A0A061AHJ1"/>
<keyword evidence="3 6" id="KW-0812">Transmembrane</keyword>
<dbReference type="PATRIC" id="fig|35623.3.peg.374"/>
<dbReference type="RefSeq" id="WP_045748996.1">
    <property type="nucleotide sequence ID" value="NZ_FUZK01000006.1"/>
</dbReference>
<keyword evidence="2" id="KW-1003">Cell membrane</keyword>
<dbReference type="EMBL" id="LK028559">
    <property type="protein sequence ID" value="CDR30447.1"/>
    <property type="molecule type" value="Genomic_DNA"/>
</dbReference>
<dbReference type="AlphaFoldDB" id="A0A061AHJ1"/>
<reference evidence="8" key="1">
    <citation type="submission" date="2014-05" db="EMBL/GenBank/DDBJ databases">
        <authorList>
            <person name="Kube M."/>
        </authorList>
    </citation>
    <scope>NUCLEOTIDE SEQUENCE [LARGE SCALE GENOMIC DNA]</scope>
</reference>
<evidence type="ECO:0000313" key="8">
    <source>
        <dbReference type="Proteomes" id="UP000032434"/>
    </source>
</evidence>
<keyword evidence="7" id="KW-0378">Hydrolase</keyword>
<evidence type="ECO:0000313" key="7">
    <source>
        <dbReference type="EMBL" id="CDR30447.1"/>
    </source>
</evidence>
<evidence type="ECO:0000256" key="3">
    <source>
        <dbReference type="ARBA" id="ARBA00022692"/>
    </source>
</evidence>
<dbReference type="PANTHER" id="PTHR33931:SF2">
    <property type="entry name" value="HOLIN-LIKE PROTEIN CIDA"/>
    <property type="match status" value="1"/>
</dbReference>
<dbReference type="Pfam" id="PF03788">
    <property type="entry name" value="LrgA"/>
    <property type="match status" value="1"/>
</dbReference>
<sequence length="114" mass="13059">MYKIIVQIIILILFTLLGELIAYILPFSFPGNLIGLILLFLALLTKLIKPVYIKETSQFLQKYMSFLFVPLCVGLMVYFDLIQMHWLEILLVLIISTTVTFICTAWVANRGAKS</sequence>
<dbReference type="InterPro" id="IPR005538">
    <property type="entry name" value="LrgA/CidA"/>
</dbReference>
<dbReference type="KEGG" id="aoc:Aocu_03740"/>
<evidence type="ECO:0000256" key="5">
    <source>
        <dbReference type="ARBA" id="ARBA00023136"/>
    </source>
</evidence>
<comment type="subcellular location">
    <subcellularLocation>
        <location evidence="1">Cell membrane</location>
        <topology evidence="1">Multi-pass membrane protein</topology>
    </subcellularLocation>
</comment>
<feature type="transmembrane region" description="Helical" evidence="6">
    <location>
        <begin position="60"/>
        <end position="79"/>
    </location>
</feature>
<dbReference type="GO" id="GO:0005886">
    <property type="term" value="C:plasma membrane"/>
    <property type="evidence" value="ECO:0007669"/>
    <property type="project" value="UniProtKB-SubCell"/>
</dbReference>
<accession>A0A061AHJ1</accession>
<evidence type="ECO:0000256" key="6">
    <source>
        <dbReference type="SAM" id="Phobius"/>
    </source>
</evidence>
<keyword evidence="5 6" id="KW-0472">Membrane</keyword>
<organism evidence="7 8">
    <name type="scientific">Acholeplasma oculi</name>
    <dbReference type="NCBI Taxonomy" id="35623"/>
    <lineage>
        <taxon>Bacteria</taxon>
        <taxon>Bacillati</taxon>
        <taxon>Mycoplasmatota</taxon>
        <taxon>Mollicutes</taxon>
        <taxon>Acholeplasmatales</taxon>
        <taxon>Acholeplasmataceae</taxon>
        <taxon>Acholeplasma</taxon>
    </lineage>
</organism>
<dbReference type="Proteomes" id="UP000032434">
    <property type="component" value="Chromosome 1"/>
</dbReference>
<dbReference type="HOGENOM" id="CLU_113736_2_2_14"/>
<dbReference type="FunCoup" id="A0A061AHJ1">
    <property type="interactions" value="27"/>
</dbReference>
<protein>
    <submittedName>
        <fullName evidence="7">Putative murein hydrolase LrgA protein</fullName>
    </submittedName>
</protein>
<feature type="transmembrane region" description="Helical" evidence="6">
    <location>
        <begin position="85"/>
        <end position="108"/>
    </location>
</feature>
<proteinExistence type="predicted"/>
<dbReference type="OrthoDB" id="385012at2"/>
<keyword evidence="8" id="KW-1185">Reference proteome</keyword>
<dbReference type="STRING" id="35623.Aocu_03740"/>
<name>A0A061AHJ1_9MOLU</name>
<evidence type="ECO:0000256" key="1">
    <source>
        <dbReference type="ARBA" id="ARBA00004651"/>
    </source>
</evidence>